<keyword evidence="2" id="KW-1185">Reference proteome</keyword>
<sequence>MSGLSLFSLRALGQVHEVRAGDSLTAGRLVAHQLGIAASRVTEREGTITLRDEIGNRLVDVEVMQARPIPAWVLRDEVEVTLTSETHEHAEDTAARLLEALHGGAVEFVREGEATHFIRPTPARLALVVPE</sequence>
<gene>
    <name evidence="1" type="ORF">Dcar01_02423</name>
</gene>
<name>A0ABP9W8N2_9DEIO</name>
<dbReference type="RefSeq" id="WP_345465478.1">
    <property type="nucleotide sequence ID" value="NZ_BAABRP010000009.1"/>
</dbReference>
<reference evidence="1 2" key="1">
    <citation type="submission" date="2024-02" db="EMBL/GenBank/DDBJ databases">
        <title>Deinococcus carri NBRC 110142.</title>
        <authorList>
            <person name="Ichikawa N."/>
            <person name="Katano-Makiyama Y."/>
            <person name="Hidaka K."/>
        </authorList>
    </citation>
    <scope>NUCLEOTIDE SEQUENCE [LARGE SCALE GENOMIC DNA]</scope>
    <source>
        <strain evidence="1 2">NBRC 110142</strain>
    </source>
</reference>
<dbReference type="EMBL" id="BAABRP010000009">
    <property type="protein sequence ID" value="GAA5513679.1"/>
    <property type="molecule type" value="Genomic_DNA"/>
</dbReference>
<organism evidence="1 2">
    <name type="scientific">Deinococcus carri</name>
    <dbReference type="NCBI Taxonomy" id="1211323"/>
    <lineage>
        <taxon>Bacteria</taxon>
        <taxon>Thermotogati</taxon>
        <taxon>Deinococcota</taxon>
        <taxon>Deinococci</taxon>
        <taxon>Deinococcales</taxon>
        <taxon>Deinococcaceae</taxon>
        <taxon>Deinococcus</taxon>
    </lineage>
</organism>
<comment type="caution">
    <text evidence="1">The sequence shown here is derived from an EMBL/GenBank/DDBJ whole genome shotgun (WGS) entry which is preliminary data.</text>
</comment>
<dbReference type="Proteomes" id="UP001401887">
    <property type="component" value="Unassembled WGS sequence"/>
</dbReference>
<accession>A0ABP9W8N2</accession>
<protein>
    <submittedName>
        <fullName evidence="1">Uncharacterized protein</fullName>
    </submittedName>
</protein>
<proteinExistence type="predicted"/>
<evidence type="ECO:0000313" key="1">
    <source>
        <dbReference type="EMBL" id="GAA5513679.1"/>
    </source>
</evidence>
<evidence type="ECO:0000313" key="2">
    <source>
        <dbReference type="Proteomes" id="UP001401887"/>
    </source>
</evidence>